<keyword evidence="5" id="KW-1185">Reference proteome</keyword>
<dbReference type="InterPro" id="IPR010131">
    <property type="entry name" value="MdtP/NodT-like"/>
</dbReference>
<evidence type="ECO:0000256" key="2">
    <source>
        <dbReference type="SAM" id="MobiDB-lite"/>
    </source>
</evidence>
<evidence type="ECO:0000256" key="1">
    <source>
        <dbReference type="ARBA" id="ARBA00007613"/>
    </source>
</evidence>
<comment type="similarity">
    <text evidence="1">Belongs to the outer membrane factor (OMF) (TC 1.B.17) family.</text>
</comment>
<reference evidence="4 5" key="1">
    <citation type="submission" date="2023-07" db="EMBL/GenBank/DDBJ databases">
        <authorList>
            <person name="Peeters C."/>
        </authorList>
    </citation>
    <scope>NUCLEOTIDE SEQUENCE [LARGE SCALE GENOMIC DNA]</scope>
    <source>
        <strain evidence="4 5">LMG 19083</strain>
    </source>
</reference>
<sequence>MLSNQDAATPHPAALARASRRAVLSAVLAAMAATAVHANAAPPASSPQGAQAAPVRALQPQRDEALPQPRYTLPQLLELARANHPALAASQAQVQAAQAGIATARAWPNPEVEAMAGRQRARMPGAAEGRTNSVSITQKLDLPWQRAARTQAADAAYEASQASARSQARDVEADLKLRFYDVVRREAEQRNAREDVTLVEQIRRGVAVRVETGEAPRYELIRGDAELLNAQRNEQAAALRVQQALAELRRAVGADLPPMFDVDAGTETPSVAHLPPLADLVSTVVATHPELEADRAAVREADARLAHERSQRWPSLALRGSVDRQPDLQDSRVGLVMSIPLFDRRDGPVGEAVAARERARALLRDRELRTRQAVESAYRQYEIAESQVSALESGVIKQAESALRVAEAAYRHGERGILDYLDAQRVFRQARNDLIAARADLRTAAVELDRLRPEAQ</sequence>
<dbReference type="Pfam" id="PF02321">
    <property type="entry name" value="OEP"/>
    <property type="match status" value="2"/>
</dbReference>
<dbReference type="PANTHER" id="PTHR30203:SF24">
    <property type="entry name" value="BLR4935 PROTEIN"/>
    <property type="match status" value="1"/>
</dbReference>
<dbReference type="InterPro" id="IPR006311">
    <property type="entry name" value="TAT_signal"/>
</dbReference>
<accession>A0ABM9JFM5</accession>
<dbReference type="SUPFAM" id="SSF56954">
    <property type="entry name" value="Outer membrane efflux proteins (OEP)"/>
    <property type="match status" value="1"/>
</dbReference>
<dbReference type="Proteomes" id="UP001189813">
    <property type="component" value="Unassembled WGS sequence"/>
</dbReference>
<gene>
    <name evidence="4" type="primary">czcC_2</name>
    <name evidence="4" type="ORF">LMG19083_02259</name>
</gene>
<comment type="caution">
    <text evidence="4">The sequence shown here is derived from an EMBL/GenBank/DDBJ whole genome shotgun (WGS) entry which is preliminary data.</text>
</comment>
<feature type="compositionally biased region" description="Low complexity" evidence="2">
    <location>
        <begin position="40"/>
        <end position="55"/>
    </location>
</feature>
<dbReference type="EMBL" id="CATZBU010000004">
    <property type="protein sequence ID" value="CAJ0792206.1"/>
    <property type="molecule type" value="Genomic_DNA"/>
</dbReference>
<feature type="region of interest" description="Disordered" evidence="2">
    <location>
        <begin position="40"/>
        <end position="66"/>
    </location>
</feature>
<keyword evidence="3" id="KW-0732">Signal</keyword>
<evidence type="ECO:0000256" key="3">
    <source>
        <dbReference type="SAM" id="SignalP"/>
    </source>
</evidence>
<protein>
    <submittedName>
        <fullName evidence="4">Cobalt-zinc-cadmium resistance protein CzcC</fullName>
    </submittedName>
</protein>
<feature type="chain" id="PRO_5046609356" evidence="3">
    <location>
        <begin position="41"/>
        <end position="456"/>
    </location>
</feature>
<name>A0ABM9JFM5_9RALS</name>
<dbReference type="PROSITE" id="PS51318">
    <property type="entry name" value="TAT"/>
    <property type="match status" value="1"/>
</dbReference>
<dbReference type="PANTHER" id="PTHR30203">
    <property type="entry name" value="OUTER MEMBRANE CATION EFFLUX PROTEIN"/>
    <property type="match status" value="1"/>
</dbReference>
<organism evidence="4 5">
    <name type="scientific">Ralstonia psammae</name>
    <dbReference type="NCBI Taxonomy" id="3058598"/>
    <lineage>
        <taxon>Bacteria</taxon>
        <taxon>Pseudomonadati</taxon>
        <taxon>Pseudomonadota</taxon>
        <taxon>Betaproteobacteria</taxon>
        <taxon>Burkholderiales</taxon>
        <taxon>Burkholderiaceae</taxon>
        <taxon>Ralstonia</taxon>
    </lineage>
</organism>
<dbReference type="InterPro" id="IPR003423">
    <property type="entry name" value="OMP_efflux"/>
</dbReference>
<dbReference type="RefSeq" id="WP_316665765.1">
    <property type="nucleotide sequence ID" value="NZ_CATZBU010000004.1"/>
</dbReference>
<dbReference type="Gene3D" id="1.20.1600.10">
    <property type="entry name" value="Outer membrane efflux proteins (OEP)"/>
    <property type="match status" value="1"/>
</dbReference>
<evidence type="ECO:0000313" key="5">
    <source>
        <dbReference type="Proteomes" id="UP001189813"/>
    </source>
</evidence>
<evidence type="ECO:0000313" key="4">
    <source>
        <dbReference type="EMBL" id="CAJ0792206.1"/>
    </source>
</evidence>
<proteinExistence type="inferred from homology"/>
<feature type="signal peptide" evidence="3">
    <location>
        <begin position="1"/>
        <end position="40"/>
    </location>
</feature>